<sequence length="157" mass="18267">MQKIIAMIFLCSVLCFNSNLFTYAIDKDNIKDTNYFDRYTEQINICVKDVEVKQEDIDISDNYDKFAILTFTVVNTSLNPLELSDIDYKFYQNNKLQETFTNKEDNIYGFLGSLESGESKTIKICVSLENIKQPIVFLINNKCGNYKYNIKQIINTI</sequence>
<protein>
    <submittedName>
        <fullName evidence="3">Telomeric repeat-binding factor 2</fullName>
    </submittedName>
</protein>
<evidence type="ECO:0000256" key="1">
    <source>
        <dbReference type="ARBA" id="ARBA00022729"/>
    </source>
</evidence>
<feature type="chain" id="PRO_5026671621" evidence="2">
    <location>
        <begin position="25"/>
        <end position="157"/>
    </location>
</feature>
<dbReference type="AlphaFoldDB" id="A0A6N3EYM6"/>
<accession>A0A6N3EYM6</accession>
<evidence type="ECO:0000256" key="2">
    <source>
        <dbReference type="SAM" id="SignalP"/>
    </source>
</evidence>
<reference evidence="3" key="1">
    <citation type="submission" date="2019-11" db="EMBL/GenBank/DDBJ databases">
        <authorList>
            <person name="Feng L."/>
        </authorList>
    </citation>
    <scope>NUCLEOTIDE SEQUENCE</scope>
    <source>
        <strain evidence="3">IbartlettiiLFYP30</strain>
    </source>
</reference>
<proteinExistence type="predicted"/>
<name>A0A6N3EYM6_9FIRM</name>
<evidence type="ECO:0000313" key="3">
    <source>
        <dbReference type="EMBL" id="VYU44868.1"/>
    </source>
</evidence>
<feature type="signal peptide" evidence="2">
    <location>
        <begin position="1"/>
        <end position="24"/>
    </location>
</feature>
<dbReference type="RefSeq" id="WP_156531149.1">
    <property type="nucleotide sequence ID" value="NZ_CACRUE010000039.1"/>
</dbReference>
<dbReference type="Gene3D" id="2.60.40.1240">
    <property type="match status" value="1"/>
</dbReference>
<dbReference type="InterPro" id="IPR029050">
    <property type="entry name" value="Immunoprotect_excell_Ig-like"/>
</dbReference>
<organism evidence="3">
    <name type="scientific">Intestinibacter bartlettii</name>
    <dbReference type="NCBI Taxonomy" id="261299"/>
    <lineage>
        <taxon>Bacteria</taxon>
        <taxon>Bacillati</taxon>
        <taxon>Bacillota</taxon>
        <taxon>Clostridia</taxon>
        <taxon>Peptostreptococcales</taxon>
        <taxon>Peptostreptococcaceae</taxon>
        <taxon>Intestinibacter</taxon>
    </lineage>
</organism>
<dbReference type="EMBL" id="CACRUE010000039">
    <property type="protein sequence ID" value="VYU44868.1"/>
    <property type="molecule type" value="Genomic_DNA"/>
</dbReference>
<keyword evidence="1 2" id="KW-0732">Signal</keyword>
<gene>
    <name evidence="3" type="ORF">IBLFYP30_02723</name>
</gene>